<organism evidence="2 3">
    <name type="scientific">Methylobacterium oryzae CBMB20</name>
    <dbReference type="NCBI Taxonomy" id="693986"/>
    <lineage>
        <taxon>Bacteria</taxon>
        <taxon>Pseudomonadati</taxon>
        <taxon>Pseudomonadota</taxon>
        <taxon>Alphaproteobacteria</taxon>
        <taxon>Hyphomicrobiales</taxon>
        <taxon>Methylobacteriaceae</taxon>
        <taxon>Methylobacterium</taxon>
    </lineage>
</organism>
<dbReference type="AlphaFoldDB" id="A0A089NRZ0"/>
<dbReference type="KEGG" id="mor:MOC_0858"/>
<evidence type="ECO:0000313" key="2">
    <source>
        <dbReference type="EMBL" id="AIQ88613.1"/>
    </source>
</evidence>
<proteinExistence type="predicted"/>
<gene>
    <name evidence="2" type="ORF">MOC_0858</name>
</gene>
<dbReference type="Proteomes" id="UP000029492">
    <property type="component" value="Chromosome"/>
</dbReference>
<sequence length="100" mass="10783">MVGIDLDRRIPPISYDHTASSLTNKRGRGGPSGIRALGDEKPDPRREAVVALRLGAMLIAFRGWSAAVRACSISAMLGIGAAIPAPGPRRPSGRRRRWIR</sequence>
<accession>A0A089NRZ0</accession>
<keyword evidence="3" id="KW-1185">Reference proteome</keyword>
<protein>
    <submittedName>
        <fullName evidence="2">Protein of unassigned function</fullName>
    </submittedName>
</protein>
<dbReference type="HOGENOM" id="CLU_2302587_0_0_5"/>
<name>A0A089NRZ0_9HYPH</name>
<dbReference type="EMBL" id="CP003811">
    <property type="protein sequence ID" value="AIQ88613.1"/>
    <property type="molecule type" value="Genomic_DNA"/>
</dbReference>
<feature type="region of interest" description="Disordered" evidence="1">
    <location>
        <begin position="14"/>
        <end position="41"/>
    </location>
</feature>
<evidence type="ECO:0000313" key="3">
    <source>
        <dbReference type="Proteomes" id="UP000029492"/>
    </source>
</evidence>
<reference evidence="2 3" key="1">
    <citation type="journal article" date="2014" name="PLoS ONE">
        <title>Genome Information of Methylobacterium oryzae, a Plant-Probiotic Methylotroph in the Phyllosphere.</title>
        <authorList>
            <person name="Kwak M.J."/>
            <person name="Jeong H."/>
            <person name="Madhaiyan M."/>
            <person name="Lee Y."/>
            <person name="Sa T.M."/>
            <person name="Oh T.K."/>
            <person name="Kim J.F."/>
        </authorList>
    </citation>
    <scope>NUCLEOTIDE SEQUENCE [LARGE SCALE GENOMIC DNA]</scope>
    <source>
        <strain evidence="2 3">CBMB20</strain>
    </source>
</reference>
<evidence type="ECO:0000256" key="1">
    <source>
        <dbReference type="SAM" id="MobiDB-lite"/>
    </source>
</evidence>